<dbReference type="InterPro" id="IPR053216">
    <property type="entry name" value="Appressorial_penetr-assoc"/>
</dbReference>
<comment type="caution">
    <text evidence="3">The sequence shown here is derived from an EMBL/GenBank/DDBJ whole genome shotgun (WGS) entry which is preliminary data.</text>
</comment>
<feature type="transmembrane region" description="Helical" evidence="2">
    <location>
        <begin position="460"/>
        <end position="480"/>
    </location>
</feature>
<dbReference type="EMBL" id="LATX01002457">
    <property type="protein sequence ID" value="KTB28989.1"/>
    <property type="molecule type" value="Genomic_DNA"/>
</dbReference>
<sequence length="541" mass="57731">METLFWESVSRKMQANVNKTDSQTSLSLDPNVVTFVSSSTFDASLISLNNFINFCATVNLPITNGKQITSGSCKPAPMGLIGDTDHIPSVKFQFPSNRGTLEANQAFTVVLVVKNLNSGNFVNAKENYLAAPQQLDGEGAIIGYYGIVIERMNSLDETVPLDPLRPAFYNAASGKARNGQVTADVRGGLPEGFYRLSSVTLTSNHKPIVAPVIQHGAIDDVVYLTVTEDGNRAPRNTTLGPLISPASEGSTSINTTNLRVDIQDSISMTLDPVIIATGFSNDGQSEPTPGQAASLTSSNNFINFCLTRPDLPLTGGRQITIGSCSTTPLGVIPPQDLIPSHKFQIPRNGDSLYPNTPFIIKLNFHNMKQAITDPLTRYLSAPQQIDSGGRILGYSRIVPILLPVAERGAVNDAVYFTVGDGASGLTVVNTVTAGPPSGTSTGGRTGTNDDSGRSSTKIDAIVGGVSGGFAMIAIVALLFFPSSTTAFKLFLGRGRIRVIQLGNLVGIITHSSTHNRGRIAHQQDDRHYNDHAVGRRSIRLY</sequence>
<dbReference type="PANTHER" id="PTHR34587:SF2">
    <property type="entry name" value="G-PROTEIN COUPLED RECEPTORS FAMILY 1 PROFILE DOMAIN-CONTAINING PROTEIN"/>
    <property type="match status" value="1"/>
</dbReference>
<gene>
    <name evidence="3" type="ORF">WG66_18433</name>
</gene>
<keyword evidence="2" id="KW-0812">Transmembrane</keyword>
<evidence type="ECO:0000313" key="3">
    <source>
        <dbReference type="EMBL" id="KTB28989.1"/>
    </source>
</evidence>
<feature type="region of interest" description="Disordered" evidence="1">
    <location>
        <begin position="432"/>
        <end position="455"/>
    </location>
</feature>
<evidence type="ECO:0000313" key="4">
    <source>
        <dbReference type="Proteomes" id="UP000054988"/>
    </source>
</evidence>
<evidence type="ECO:0000256" key="2">
    <source>
        <dbReference type="SAM" id="Phobius"/>
    </source>
</evidence>
<keyword evidence="2" id="KW-0472">Membrane</keyword>
<reference evidence="3 4" key="1">
    <citation type="submission" date="2015-12" db="EMBL/GenBank/DDBJ databases">
        <title>Draft genome sequence of Moniliophthora roreri, the causal agent of frosty pod rot of cacao.</title>
        <authorList>
            <person name="Aime M.C."/>
            <person name="Diaz-Valderrama J.R."/>
            <person name="Kijpornyongpan T."/>
            <person name="Phillips-Mora W."/>
        </authorList>
    </citation>
    <scope>NUCLEOTIDE SEQUENCE [LARGE SCALE GENOMIC DNA]</scope>
    <source>
        <strain evidence="3 4">MCA 2952</strain>
    </source>
</reference>
<protein>
    <submittedName>
        <fullName evidence="3">Uncharacterized protein</fullName>
    </submittedName>
</protein>
<name>A0A0W0EY20_MONRR</name>
<accession>A0A0W0EY20</accession>
<dbReference type="Proteomes" id="UP000054988">
    <property type="component" value="Unassembled WGS sequence"/>
</dbReference>
<dbReference type="AlphaFoldDB" id="A0A0W0EY20"/>
<organism evidence="3 4">
    <name type="scientific">Moniliophthora roreri</name>
    <name type="common">Frosty pod rot fungus</name>
    <name type="synonym">Monilia roreri</name>
    <dbReference type="NCBI Taxonomy" id="221103"/>
    <lineage>
        <taxon>Eukaryota</taxon>
        <taxon>Fungi</taxon>
        <taxon>Dikarya</taxon>
        <taxon>Basidiomycota</taxon>
        <taxon>Agaricomycotina</taxon>
        <taxon>Agaricomycetes</taxon>
        <taxon>Agaricomycetidae</taxon>
        <taxon>Agaricales</taxon>
        <taxon>Marasmiineae</taxon>
        <taxon>Marasmiaceae</taxon>
        <taxon>Moniliophthora</taxon>
    </lineage>
</organism>
<evidence type="ECO:0000256" key="1">
    <source>
        <dbReference type="SAM" id="MobiDB-lite"/>
    </source>
</evidence>
<dbReference type="PANTHER" id="PTHR34587">
    <property type="entry name" value="VWFA DOMAIN-CONTAINING PROTEIN"/>
    <property type="match status" value="1"/>
</dbReference>
<keyword evidence="2" id="KW-1133">Transmembrane helix</keyword>
<proteinExistence type="predicted"/>